<reference evidence="3 4" key="1">
    <citation type="submission" date="2018-07" db="EMBL/GenBank/DDBJ databases">
        <title>Genomic Encyclopedia of Type Strains, Phase IV (KMG-IV): sequencing the most valuable type-strain genomes for metagenomic binning, comparative biology and taxonomic classification.</title>
        <authorList>
            <person name="Goeker M."/>
        </authorList>
    </citation>
    <scope>NUCLEOTIDE SEQUENCE [LARGE SCALE GENOMIC DNA]</scope>
    <source>
        <strain evidence="3 4">DSM 27696</strain>
    </source>
</reference>
<dbReference type="AlphaFoldDB" id="A0A368X6U0"/>
<dbReference type="PANTHER" id="PTHR31157">
    <property type="entry name" value="SCP DOMAIN-CONTAINING PROTEIN"/>
    <property type="match status" value="1"/>
</dbReference>
<evidence type="ECO:0000259" key="1">
    <source>
        <dbReference type="Pfam" id="PF00188"/>
    </source>
</evidence>
<evidence type="ECO:0000313" key="3">
    <source>
        <dbReference type="EMBL" id="RCW63731.1"/>
    </source>
</evidence>
<dbReference type="InterPro" id="IPR014044">
    <property type="entry name" value="CAP_dom"/>
</dbReference>
<name>A0A368X6U0_9BACI</name>
<feature type="domain" description="CAP-associated" evidence="2">
    <location>
        <begin position="103"/>
        <end position="240"/>
    </location>
</feature>
<dbReference type="Pfam" id="PF00188">
    <property type="entry name" value="CAP"/>
    <property type="match status" value="1"/>
</dbReference>
<evidence type="ECO:0000313" key="4">
    <source>
        <dbReference type="Proteomes" id="UP000252585"/>
    </source>
</evidence>
<dbReference type="InterPro" id="IPR029410">
    <property type="entry name" value="CAP_assoc"/>
</dbReference>
<feature type="domain" description="SCP" evidence="1">
    <location>
        <begin position="257"/>
        <end position="370"/>
    </location>
</feature>
<dbReference type="RefSeq" id="WP_114354102.1">
    <property type="nucleotide sequence ID" value="NZ_QPJJ01000016.1"/>
</dbReference>
<dbReference type="Proteomes" id="UP000252585">
    <property type="component" value="Unassembled WGS sequence"/>
</dbReference>
<protein>
    <submittedName>
        <fullName evidence="3">Cysteine-rich secretory family protein</fullName>
    </submittedName>
</protein>
<keyword evidence="4" id="KW-1185">Reference proteome</keyword>
<gene>
    <name evidence="3" type="ORF">DFR57_1168</name>
</gene>
<accession>A0A368X6U0</accession>
<sequence>MSKVRFIFVILLLSGVLWYFYGDSFQTVGVKETANEIQTDILEIKDNPKVTQTISTITQEIKLLIDSISDTTKEGRNNSSSSIDKVQLENPEQQTIAIHNIEIGDLRSDVEPEVGKPQRSSTNDYGVNWVAYHQDYGNFFMAAYNDENQVIAMYTNQDLITTTNGLSYGSSKEEVLQTLEDPIDSIRKGFVQYQVKNDGEYHTFLLEGNYVTFFYDKHENNKVTAIQIIAEDLEENKDGYFAEESEKLREGFEYQLFDLTNAARVQRGLHALTWDESVKETARNHSKDMANNNYFSHTNLEGQSPFDRMEENNISFLTAGENLAAGQPSSIYAHEGLMNSIGHRENILKKDFEILAVGVAFNEESQPYYTENFLTR</sequence>
<dbReference type="InterPro" id="IPR035940">
    <property type="entry name" value="CAP_sf"/>
</dbReference>
<dbReference type="PANTHER" id="PTHR31157:SF1">
    <property type="entry name" value="SCP DOMAIN-CONTAINING PROTEIN"/>
    <property type="match status" value="1"/>
</dbReference>
<dbReference type="SUPFAM" id="SSF55797">
    <property type="entry name" value="PR-1-like"/>
    <property type="match status" value="1"/>
</dbReference>
<dbReference type="Gene3D" id="3.40.33.10">
    <property type="entry name" value="CAP"/>
    <property type="match status" value="1"/>
</dbReference>
<comment type="caution">
    <text evidence="3">The sequence shown here is derived from an EMBL/GenBank/DDBJ whole genome shotgun (WGS) entry which is preliminary data.</text>
</comment>
<evidence type="ECO:0000259" key="2">
    <source>
        <dbReference type="Pfam" id="PF14504"/>
    </source>
</evidence>
<proteinExistence type="predicted"/>
<dbReference type="OrthoDB" id="9783944at2"/>
<dbReference type="Pfam" id="PF14504">
    <property type="entry name" value="CAP_assoc_N"/>
    <property type="match status" value="1"/>
</dbReference>
<organism evidence="3 4">
    <name type="scientific">Saliterribacillus persicus</name>
    <dbReference type="NCBI Taxonomy" id="930114"/>
    <lineage>
        <taxon>Bacteria</taxon>
        <taxon>Bacillati</taxon>
        <taxon>Bacillota</taxon>
        <taxon>Bacilli</taxon>
        <taxon>Bacillales</taxon>
        <taxon>Bacillaceae</taxon>
        <taxon>Saliterribacillus</taxon>
    </lineage>
</organism>
<dbReference type="EMBL" id="QPJJ01000016">
    <property type="protein sequence ID" value="RCW63731.1"/>
    <property type="molecule type" value="Genomic_DNA"/>
</dbReference>
<dbReference type="CDD" id="cd05379">
    <property type="entry name" value="CAP_bacterial"/>
    <property type="match status" value="1"/>
</dbReference>